<keyword evidence="10" id="KW-1185">Reference proteome</keyword>
<dbReference type="Pfam" id="PF00672">
    <property type="entry name" value="HAMP"/>
    <property type="match status" value="1"/>
</dbReference>
<dbReference type="PANTHER" id="PTHR34220:SF7">
    <property type="entry name" value="SENSOR HISTIDINE KINASE YPDA"/>
    <property type="match status" value="1"/>
</dbReference>
<dbReference type="Gene3D" id="6.10.340.10">
    <property type="match status" value="1"/>
</dbReference>
<keyword evidence="7" id="KW-0812">Transmembrane</keyword>
<evidence type="ECO:0000256" key="7">
    <source>
        <dbReference type="SAM" id="Phobius"/>
    </source>
</evidence>
<dbReference type="PROSITE" id="PS50885">
    <property type="entry name" value="HAMP"/>
    <property type="match status" value="1"/>
</dbReference>
<dbReference type="InterPro" id="IPR003594">
    <property type="entry name" value="HATPase_dom"/>
</dbReference>
<evidence type="ECO:0000256" key="1">
    <source>
        <dbReference type="ARBA" id="ARBA00004651"/>
    </source>
</evidence>
<name>A0A927CM66_9BACL</name>
<dbReference type="SMART" id="SM00304">
    <property type="entry name" value="HAMP"/>
    <property type="match status" value="1"/>
</dbReference>
<dbReference type="Proteomes" id="UP000632125">
    <property type="component" value="Unassembled WGS sequence"/>
</dbReference>
<keyword evidence="6 7" id="KW-0472">Membrane</keyword>
<dbReference type="SUPFAM" id="SSF55874">
    <property type="entry name" value="ATPase domain of HSP90 chaperone/DNA topoisomerase II/histidine kinase"/>
    <property type="match status" value="1"/>
</dbReference>
<dbReference type="Pfam" id="PF06580">
    <property type="entry name" value="His_kinase"/>
    <property type="match status" value="1"/>
</dbReference>
<dbReference type="Gene3D" id="3.30.565.10">
    <property type="entry name" value="Histidine kinase-like ATPase, C-terminal domain"/>
    <property type="match status" value="1"/>
</dbReference>
<keyword evidence="2" id="KW-1003">Cell membrane</keyword>
<proteinExistence type="predicted"/>
<keyword evidence="3" id="KW-0597">Phosphoprotein</keyword>
<dbReference type="SMART" id="SM00387">
    <property type="entry name" value="HATPase_c"/>
    <property type="match status" value="1"/>
</dbReference>
<evidence type="ECO:0000256" key="2">
    <source>
        <dbReference type="ARBA" id="ARBA00022475"/>
    </source>
</evidence>
<accession>A0A927CM66</accession>
<evidence type="ECO:0000313" key="9">
    <source>
        <dbReference type="EMBL" id="MBD2869138.1"/>
    </source>
</evidence>
<evidence type="ECO:0000313" key="10">
    <source>
        <dbReference type="Proteomes" id="UP000632125"/>
    </source>
</evidence>
<evidence type="ECO:0000256" key="5">
    <source>
        <dbReference type="ARBA" id="ARBA00022777"/>
    </source>
</evidence>
<keyword evidence="5 9" id="KW-0418">Kinase</keyword>
<dbReference type="EMBL" id="JACXIY010000013">
    <property type="protein sequence ID" value="MBD2869138.1"/>
    <property type="molecule type" value="Genomic_DNA"/>
</dbReference>
<comment type="subcellular location">
    <subcellularLocation>
        <location evidence="1">Cell membrane</location>
        <topology evidence="1">Multi-pass membrane protein</topology>
    </subcellularLocation>
</comment>
<protein>
    <submittedName>
        <fullName evidence="9">Histidine kinase</fullName>
    </submittedName>
</protein>
<dbReference type="SUPFAM" id="SSF158472">
    <property type="entry name" value="HAMP domain-like"/>
    <property type="match status" value="1"/>
</dbReference>
<dbReference type="GO" id="GO:0000155">
    <property type="term" value="F:phosphorelay sensor kinase activity"/>
    <property type="evidence" value="ECO:0007669"/>
    <property type="project" value="InterPro"/>
</dbReference>
<dbReference type="InterPro" id="IPR010559">
    <property type="entry name" value="Sig_transdc_His_kin_internal"/>
</dbReference>
<dbReference type="Pfam" id="PF02518">
    <property type="entry name" value="HATPase_c"/>
    <property type="match status" value="1"/>
</dbReference>
<feature type="domain" description="HAMP" evidence="8">
    <location>
        <begin position="323"/>
        <end position="375"/>
    </location>
</feature>
<reference evidence="9" key="1">
    <citation type="submission" date="2020-09" db="EMBL/GenBank/DDBJ databases">
        <title>A novel bacterium of genus Paenibacillus, isolated from South China Sea.</title>
        <authorList>
            <person name="Huang H."/>
            <person name="Mo K."/>
            <person name="Hu Y."/>
        </authorList>
    </citation>
    <scope>NUCLEOTIDE SEQUENCE</scope>
    <source>
        <strain evidence="9">IB182493</strain>
    </source>
</reference>
<dbReference type="InterPro" id="IPR036890">
    <property type="entry name" value="HATPase_C_sf"/>
</dbReference>
<keyword evidence="4" id="KW-0808">Transferase</keyword>
<keyword evidence="7" id="KW-1133">Transmembrane helix</keyword>
<evidence type="ECO:0000259" key="8">
    <source>
        <dbReference type="PROSITE" id="PS50885"/>
    </source>
</evidence>
<dbReference type="PANTHER" id="PTHR34220">
    <property type="entry name" value="SENSOR HISTIDINE KINASE YPDA"/>
    <property type="match status" value="1"/>
</dbReference>
<dbReference type="GO" id="GO:0005886">
    <property type="term" value="C:plasma membrane"/>
    <property type="evidence" value="ECO:0007669"/>
    <property type="project" value="UniProtKB-SubCell"/>
</dbReference>
<evidence type="ECO:0000256" key="3">
    <source>
        <dbReference type="ARBA" id="ARBA00022553"/>
    </source>
</evidence>
<comment type="caution">
    <text evidence="9">The sequence shown here is derived from an EMBL/GenBank/DDBJ whole genome shotgun (WGS) entry which is preliminary data.</text>
</comment>
<sequence>MARSQPKGFRSRRSFKVKLIASLSAVILVVFCLSGYISYRIHLDIFETELSKQFAKANEQALLRLELRIQDIYRISDYVVFNPYVEEIIMNSSGEEGGTKYQQYLDRKELDELLNKVKLDAPQLRSLYLYDLNGNRFYINNSLSVNLLGEEEYRSIASNLEGTEGGIVWDRVTLPSSVEQSGFKDVIVASRLMKTPELVTYGVMVMIFDETLFSKFLTTLAERETGRVYIFDQRNQLLYTDESSPYRIPPSDLLALHQTDIRTVNKVPYLLTKSRSEEIDFSLVSSVSLKDMQADSQKIFEVAVYSAILSIVLAGILVTVTGQQLLRPLKLLMKGMQQLRQGNFDTHIEIQTKDELALIGQSFNTMAAHINSLIREVYERQLNEREAELKALQAQLNPHFLYNTLDTIYWELYLKDDLETAKLVVSLSEILRSALEPVNEMITLKDEIHQIQNYLNIQQARFKEDLHAVIRMDEEVEHCLLIRLLLQPLVENVFVHAFRDKETDKLIQIHAYRHSDQLRIEITDNGCGVHSEMLEQLTAGSASATEERKRERLGVKSVIRRIDLVYGKPYGLEMSSERGAGTTMKLILPYQVQNDSKGEAE</sequence>
<evidence type="ECO:0000256" key="4">
    <source>
        <dbReference type="ARBA" id="ARBA00022679"/>
    </source>
</evidence>
<dbReference type="InterPro" id="IPR050640">
    <property type="entry name" value="Bact_2-comp_sensor_kinase"/>
</dbReference>
<evidence type="ECO:0000256" key="6">
    <source>
        <dbReference type="ARBA" id="ARBA00023136"/>
    </source>
</evidence>
<organism evidence="9 10">
    <name type="scientific">Paenibacillus arenilitoris</name>
    <dbReference type="NCBI Taxonomy" id="2772299"/>
    <lineage>
        <taxon>Bacteria</taxon>
        <taxon>Bacillati</taxon>
        <taxon>Bacillota</taxon>
        <taxon>Bacilli</taxon>
        <taxon>Bacillales</taxon>
        <taxon>Paenibacillaceae</taxon>
        <taxon>Paenibacillus</taxon>
    </lineage>
</organism>
<dbReference type="CDD" id="cd06225">
    <property type="entry name" value="HAMP"/>
    <property type="match status" value="1"/>
</dbReference>
<feature type="transmembrane region" description="Helical" evidence="7">
    <location>
        <begin position="20"/>
        <end position="39"/>
    </location>
</feature>
<dbReference type="InterPro" id="IPR003660">
    <property type="entry name" value="HAMP_dom"/>
</dbReference>
<gene>
    <name evidence="9" type="ORF">IDH41_11165</name>
</gene>
<dbReference type="RefSeq" id="WP_190860983.1">
    <property type="nucleotide sequence ID" value="NZ_JACXIY010000013.1"/>
</dbReference>
<dbReference type="AlphaFoldDB" id="A0A927CM66"/>